<keyword evidence="2" id="KW-1185">Reference proteome</keyword>
<dbReference type="Proteomes" id="UP001501772">
    <property type="component" value="Unassembled WGS sequence"/>
</dbReference>
<gene>
    <name evidence="1" type="ORF">GCM10022289_13050</name>
</gene>
<sequence length="340" mass="39546">MAIDYEKRLQNLKARRFDNELNESVLTKSFDSTSIPKDIKYLMESMVRIDKKYNDRTLEAAKRVQNHLEAGLELHFSRAYRTQGSVMTSTNIKVHSDFDLLTIIDRYHFTGYGVPNDNPYTESDPNDDIKKLRKQSTTIMENIYDEVDKTGKKSISIFNKALRRKVDIVFCFWQNSKEYEDTKNEYYRGIYLFDFVENEKILDYPFAHINQVNSKGDITNDGSRKGIRLLKTLKADSDEKIDLSSFHLTTIVHSIDNNDLYYTTGNEIKIAKTISNQLLRLITDSGFRQSVKSPNGTENPLTENTILEMRKIKSDLDELIADVHKELYLGYFEKGELIYS</sequence>
<name>A0ABP8B9U1_9SPHI</name>
<evidence type="ECO:0000313" key="1">
    <source>
        <dbReference type="EMBL" id="GAA4200773.1"/>
    </source>
</evidence>
<evidence type="ECO:0000313" key="2">
    <source>
        <dbReference type="Proteomes" id="UP001501772"/>
    </source>
</evidence>
<dbReference type="RefSeq" id="WP_344850495.1">
    <property type="nucleotide sequence ID" value="NZ_BAABBY010000003.1"/>
</dbReference>
<reference evidence="2" key="1">
    <citation type="journal article" date="2019" name="Int. J. Syst. Evol. Microbiol.">
        <title>The Global Catalogue of Microorganisms (GCM) 10K type strain sequencing project: providing services to taxonomists for standard genome sequencing and annotation.</title>
        <authorList>
            <consortium name="The Broad Institute Genomics Platform"/>
            <consortium name="The Broad Institute Genome Sequencing Center for Infectious Disease"/>
            <person name="Wu L."/>
            <person name="Ma J."/>
        </authorList>
    </citation>
    <scope>NUCLEOTIDE SEQUENCE [LARGE SCALE GENOMIC DNA]</scope>
    <source>
        <strain evidence="2">JCM 17626</strain>
    </source>
</reference>
<dbReference type="EMBL" id="BAABBY010000003">
    <property type="protein sequence ID" value="GAA4200773.1"/>
    <property type="molecule type" value="Genomic_DNA"/>
</dbReference>
<organism evidence="1 2">
    <name type="scientific">Pedobacter jeongneungensis</name>
    <dbReference type="NCBI Taxonomy" id="947309"/>
    <lineage>
        <taxon>Bacteria</taxon>
        <taxon>Pseudomonadati</taxon>
        <taxon>Bacteroidota</taxon>
        <taxon>Sphingobacteriia</taxon>
        <taxon>Sphingobacteriales</taxon>
        <taxon>Sphingobacteriaceae</taxon>
        <taxon>Pedobacter</taxon>
    </lineage>
</organism>
<accession>A0ABP8B9U1</accession>
<evidence type="ECO:0008006" key="3">
    <source>
        <dbReference type="Google" id="ProtNLM"/>
    </source>
</evidence>
<protein>
    <recommendedName>
        <fullName evidence="3">Nucleotidyltransferase</fullName>
    </recommendedName>
</protein>
<comment type="caution">
    <text evidence="1">The sequence shown here is derived from an EMBL/GenBank/DDBJ whole genome shotgun (WGS) entry which is preliminary data.</text>
</comment>
<proteinExistence type="predicted"/>